<dbReference type="InterPro" id="IPR025631">
    <property type="entry name" value="Porin_10"/>
</dbReference>
<accession>A0A1I5ALC6</accession>
<gene>
    <name evidence="2" type="ORF">SAMN05660413_01920</name>
</gene>
<name>A0A1I5ALC6_9FLAO</name>
<organism evidence="2 3">
    <name type="scientific">Salegentibacter flavus</name>
    <dbReference type="NCBI Taxonomy" id="287099"/>
    <lineage>
        <taxon>Bacteria</taxon>
        <taxon>Pseudomonadati</taxon>
        <taxon>Bacteroidota</taxon>
        <taxon>Flavobacteriia</taxon>
        <taxon>Flavobacteriales</taxon>
        <taxon>Flavobacteriaceae</taxon>
        <taxon>Salegentibacter</taxon>
    </lineage>
</organism>
<dbReference type="Pfam" id="PF14121">
    <property type="entry name" value="Porin_10"/>
    <property type="match status" value="1"/>
</dbReference>
<dbReference type="EMBL" id="FOVL01000011">
    <property type="protein sequence ID" value="SFN63243.1"/>
    <property type="molecule type" value="Genomic_DNA"/>
</dbReference>
<feature type="signal peptide" evidence="1">
    <location>
        <begin position="1"/>
        <end position="17"/>
    </location>
</feature>
<dbReference type="AlphaFoldDB" id="A0A1I5ALC6"/>
<dbReference type="STRING" id="287099.SAMN05660413_01920"/>
<sequence>MKNLLLLLIFIPSLVIAQDRLPTRDQQGGQQQTQTDSLAKAPIEDYRIISVESDTTFVDTTLNIHKDYKFNYRRKDNFELLSFPNTGQTYNSLSLRRETDKLMPGFVAGARHFGFMEVEDIYYYRVPTPLTELYFKTVPEQGQQLDAFFTINTSDRLNFSIAHKGVRALGKYQHQLTSTGMFRTTLNYQTLNRKYQLKSHFVSHKLMNQENGGFNPQAMEQYINKEEEFEDRSLLEMNFENAQSTLYGKRFYLDHLYHLAEPRPDNTSALTFGHIFNFDYKKFQFEQANAMNNIFGESFDSANLNDVVRLEELTNEAYARFTNEVLGDLKAKASITTYNYGYNTVYYTTEGRIDNRLKGTNYAAGGEYENSLGGFSVKADAMLSFGGDFNSNYLNTSAAYAFNEENEIEFGFNQNSRLPDYNFMLYQSNYLNYNWQTDFDNVNTQQLYFKSKSKKLVDIDAEITQVQNFTYFGLNEEGMVKPFQHDDQLRYFKLKAYRGFDLGVFGLDNTIMYQNVLDGTSVLKVPAFVTRNSAYYQDHWFRRALFLQTGFTFKYFSEYEANAYDPVLAEFYVQNQKEIGNYPVVDFFFNGKIDQTRIFFKLENVNSLIDGNNNFVAPGYPYTDFLIRFGLVWNFFM</sequence>
<proteinExistence type="predicted"/>
<dbReference type="RefSeq" id="WP_093408854.1">
    <property type="nucleotide sequence ID" value="NZ_FOVL01000011.1"/>
</dbReference>
<dbReference type="Proteomes" id="UP000199153">
    <property type="component" value="Unassembled WGS sequence"/>
</dbReference>
<evidence type="ECO:0000313" key="3">
    <source>
        <dbReference type="Proteomes" id="UP000199153"/>
    </source>
</evidence>
<evidence type="ECO:0000256" key="1">
    <source>
        <dbReference type="SAM" id="SignalP"/>
    </source>
</evidence>
<evidence type="ECO:0000313" key="2">
    <source>
        <dbReference type="EMBL" id="SFN63243.1"/>
    </source>
</evidence>
<dbReference type="OrthoDB" id="9812454at2"/>
<feature type="chain" id="PRO_5011607245" evidence="1">
    <location>
        <begin position="18"/>
        <end position="637"/>
    </location>
</feature>
<keyword evidence="1" id="KW-0732">Signal</keyword>
<keyword evidence="3" id="KW-1185">Reference proteome</keyword>
<reference evidence="2 3" key="1">
    <citation type="submission" date="2016-10" db="EMBL/GenBank/DDBJ databases">
        <authorList>
            <person name="de Groot N.N."/>
        </authorList>
    </citation>
    <scope>NUCLEOTIDE SEQUENCE [LARGE SCALE GENOMIC DNA]</scope>
    <source>
        <strain evidence="2 3">DSM 17794</strain>
    </source>
</reference>
<protein>
    <submittedName>
        <fullName evidence="2">Putative porin</fullName>
    </submittedName>
</protein>